<evidence type="ECO:0000256" key="1">
    <source>
        <dbReference type="ARBA" id="ARBA00006043"/>
    </source>
</evidence>
<evidence type="ECO:0000256" key="2">
    <source>
        <dbReference type="ARBA" id="ARBA00022786"/>
    </source>
</evidence>
<feature type="domain" description="Ubiquitin fusion degradation protein UFD1 N-terminal subdomain 2" evidence="5">
    <location>
        <begin position="113"/>
        <end position="187"/>
    </location>
</feature>
<feature type="region of interest" description="Disordered" evidence="3">
    <location>
        <begin position="231"/>
        <end position="264"/>
    </location>
</feature>
<dbReference type="Pfam" id="PF03152">
    <property type="entry name" value="UFD1_N1"/>
    <property type="match status" value="1"/>
</dbReference>
<proteinExistence type="inferred from homology"/>
<organism evidence="6 7">
    <name type="scientific">Schistosoma margrebowiei</name>
    <dbReference type="NCBI Taxonomy" id="48269"/>
    <lineage>
        <taxon>Eukaryota</taxon>
        <taxon>Metazoa</taxon>
        <taxon>Spiralia</taxon>
        <taxon>Lophotrochozoa</taxon>
        <taxon>Platyhelminthes</taxon>
        <taxon>Trematoda</taxon>
        <taxon>Digenea</taxon>
        <taxon>Strigeidida</taxon>
        <taxon>Schistosomatoidea</taxon>
        <taxon>Schistosomatidae</taxon>
        <taxon>Schistosoma</taxon>
    </lineage>
</organism>
<dbReference type="Proteomes" id="UP000050790">
    <property type="component" value="Unassembled WGS sequence"/>
</dbReference>
<sequence>MVFFHRIDNSSPFTTSYRCYPVSFLADNFRSSVEKGGKIIMPPSALDVLTRLNVQYPMLFKLTNQQANRTTHCGVLEFVADEGRIYVPYWMLKNLHLEEGGLVSVVNAALPVASFARFQPQSTDFLDISNPKAVLENALRDFACLTVGDIIAINYNERIYELKVLETKPKDAVTIIECDMSVDFAPPVGYQPTDSASSSKQSDKDLHKIEEDHIEIPSVVQGFQAFSGTGYRLDGKNKQDKTDETDNGQSLGQLKERERGVPNYNYQPGSLTFFRNLKQITAEKIEEPVFKPFSGTGHQLKSRKK</sequence>
<dbReference type="FunFam" id="2.40.40.50:FF:000001">
    <property type="entry name" value="Ubiquitin fusion degradation protein 1 homolog"/>
    <property type="match status" value="1"/>
</dbReference>
<dbReference type="GO" id="GO:0006511">
    <property type="term" value="P:ubiquitin-dependent protein catabolic process"/>
    <property type="evidence" value="ECO:0007669"/>
    <property type="project" value="InterPro"/>
</dbReference>
<dbReference type="InterPro" id="IPR042299">
    <property type="entry name" value="Ufd1-like_Nn"/>
</dbReference>
<dbReference type="Gene3D" id="3.10.330.10">
    <property type="match status" value="1"/>
</dbReference>
<dbReference type="GO" id="GO:0034098">
    <property type="term" value="C:VCP-NPL4-UFD1 AAA ATPase complex"/>
    <property type="evidence" value="ECO:0007669"/>
    <property type="project" value="TreeGrafter"/>
</dbReference>
<feature type="domain" description="Ubiquitin fusion degradation protein UFD1 N-terminal subdomain 1" evidence="4">
    <location>
        <begin position="13"/>
        <end position="111"/>
    </location>
</feature>
<evidence type="ECO:0000259" key="5">
    <source>
        <dbReference type="Pfam" id="PF24842"/>
    </source>
</evidence>
<dbReference type="Pfam" id="PF24842">
    <property type="entry name" value="UFD1_N2"/>
    <property type="match status" value="1"/>
</dbReference>
<evidence type="ECO:0000259" key="4">
    <source>
        <dbReference type="Pfam" id="PF03152"/>
    </source>
</evidence>
<dbReference type="GO" id="GO:0031593">
    <property type="term" value="F:polyubiquitin modification-dependent protein binding"/>
    <property type="evidence" value="ECO:0007669"/>
    <property type="project" value="TreeGrafter"/>
</dbReference>
<accession>A0AA84ZLG2</accession>
<feature type="compositionally biased region" description="Basic and acidic residues" evidence="3">
    <location>
        <begin position="233"/>
        <end position="244"/>
    </location>
</feature>
<dbReference type="AlphaFoldDB" id="A0AA84ZLG2"/>
<evidence type="ECO:0000256" key="3">
    <source>
        <dbReference type="SAM" id="MobiDB-lite"/>
    </source>
</evidence>
<dbReference type="InterPro" id="IPR055417">
    <property type="entry name" value="UFD1_N1"/>
</dbReference>
<keyword evidence="2" id="KW-0833">Ubl conjugation pathway</keyword>
<dbReference type="Gene3D" id="2.40.40.50">
    <property type="entry name" value="Ubiquitin fusion degradation protein UFD1, N-terminal domain"/>
    <property type="match status" value="1"/>
</dbReference>
<dbReference type="WBParaSite" id="SMRG1_37200.1">
    <property type="protein sequence ID" value="SMRG1_37200.1"/>
    <property type="gene ID" value="SMRG1_37200"/>
</dbReference>
<name>A0AA84ZLG2_9TREM</name>
<dbReference type="FunFam" id="3.10.330.10:FF:000002">
    <property type="entry name" value="ubiquitin fusion degradation protein 1 homolog"/>
    <property type="match status" value="1"/>
</dbReference>
<dbReference type="PANTHER" id="PTHR12555:SF13">
    <property type="entry name" value="UBIQUITIN RECOGNITION FACTOR IN ER-ASSOCIATED DEGRADATION PROTEIN 1"/>
    <property type="match status" value="1"/>
</dbReference>
<dbReference type="InterPro" id="IPR055418">
    <property type="entry name" value="UFD1_N2"/>
</dbReference>
<protein>
    <submittedName>
        <fullName evidence="7">Ubiquitin fusion degradation protein 1 homolog</fullName>
    </submittedName>
</protein>
<dbReference type="PANTHER" id="PTHR12555">
    <property type="entry name" value="UBIQUITIN FUSION DEGRADATON PROTEIN 1"/>
    <property type="match status" value="1"/>
</dbReference>
<reference evidence="7" key="1">
    <citation type="submission" date="2023-11" db="UniProtKB">
        <authorList>
            <consortium name="WormBaseParasite"/>
        </authorList>
    </citation>
    <scope>IDENTIFICATION</scope>
</reference>
<dbReference type="GO" id="GO:0036503">
    <property type="term" value="P:ERAD pathway"/>
    <property type="evidence" value="ECO:0007669"/>
    <property type="project" value="TreeGrafter"/>
</dbReference>
<comment type="similarity">
    <text evidence="1">Belongs to the UFD1 family.</text>
</comment>
<evidence type="ECO:0000313" key="6">
    <source>
        <dbReference type="Proteomes" id="UP000050790"/>
    </source>
</evidence>
<dbReference type="InterPro" id="IPR004854">
    <property type="entry name" value="Ufd1-like"/>
</dbReference>
<evidence type="ECO:0000313" key="7">
    <source>
        <dbReference type="WBParaSite" id="SMRG1_37200.1"/>
    </source>
</evidence>